<evidence type="ECO:0000313" key="6">
    <source>
        <dbReference type="EMBL" id="MFD1673983.1"/>
    </source>
</evidence>
<keyword evidence="2 4" id="KW-0238">DNA-binding</keyword>
<evidence type="ECO:0000313" key="7">
    <source>
        <dbReference type="Proteomes" id="UP001597079"/>
    </source>
</evidence>
<dbReference type="Proteomes" id="UP001597079">
    <property type="component" value="Unassembled WGS sequence"/>
</dbReference>
<name>A0ABW4JE65_9BACL</name>
<feature type="domain" description="HTH tetR-type" evidence="5">
    <location>
        <begin position="14"/>
        <end position="74"/>
    </location>
</feature>
<protein>
    <submittedName>
        <fullName evidence="6">TetR/AcrR family transcriptional regulator</fullName>
    </submittedName>
</protein>
<dbReference type="PROSITE" id="PS50977">
    <property type="entry name" value="HTH_TETR_2"/>
    <property type="match status" value="1"/>
</dbReference>
<dbReference type="PANTHER" id="PTHR30055:SF234">
    <property type="entry name" value="HTH-TYPE TRANSCRIPTIONAL REGULATOR BETI"/>
    <property type="match status" value="1"/>
</dbReference>
<keyword evidence="7" id="KW-1185">Reference proteome</keyword>
<dbReference type="SUPFAM" id="SSF48498">
    <property type="entry name" value="Tetracyclin repressor-like, C-terminal domain"/>
    <property type="match status" value="1"/>
</dbReference>
<keyword evidence="1" id="KW-0805">Transcription regulation</keyword>
<keyword evidence="3" id="KW-0804">Transcription</keyword>
<dbReference type="InterPro" id="IPR001647">
    <property type="entry name" value="HTH_TetR"/>
</dbReference>
<evidence type="ECO:0000256" key="2">
    <source>
        <dbReference type="ARBA" id="ARBA00023125"/>
    </source>
</evidence>
<evidence type="ECO:0000256" key="1">
    <source>
        <dbReference type="ARBA" id="ARBA00023015"/>
    </source>
</evidence>
<organism evidence="6 7">
    <name type="scientific">Alicyclobacillus fodiniaquatilis</name>
    <dbReference type="NCBI Taxonomy" id="1661150"/>
    <lineage>
        <taxon>Bacteria</taxon>
        <taxon>Bacillati</taxon>
        <taxon>Bacillota</taxon>
        <taxon>Bacilli</taxon>
        <taxon>Bacillales</taxon>
        <taxon>Alicyclobacillaceae</taxon>
        <taxon>Alicyclobacillus</taxon>
    </lineage>
</organism>
<feature type="DNA-binding region" description="H-T-H motif" evidence="4">
    <location>
        <begin position="37"/>
        <end position="56"/>
    </location>
</feature>
<dbReference type="PRINTS" id="PR00455">
    <property type="entry name" value="HTHTETR"/>
</dbReference>
<dbReference type="InterPro" id="IPR009057">
    <property type="entry name" value="Homeodomain-like_sf"/>
</dbReference>
<evidence type="ECO:0000259" key="5">
    <source>
        <dbReference type="PROSITE" id="PS50977"/>
    </source>
</evidence>
<accession>A0ABW4JE65</accession>
<dbReference type="Pfam" id="PF00440">
    <property type="entry name" value="TetR_N"/>
    <property type="match status" value="1"/>
</dbReference>
<gene>
    <name evidence="6" type="ORF">ACFSB2_04570</name>
</gene>
<dbReference type="InterPro" id="IPR050109">
    <property type="entry name" value="HTH-type_TetR-like_transc_reg"/>
</dbReference>
<dbReference type="EMBL" id="JBHUCX010000014">
    <property type="protein sequence ID" value="MFD1673983.1"/>
    <property type="molecule type" value="Genomic_DNA"/>
</dbReference>
<dbReference type="RefSeq" id="WP_377941637.1">
    <property type="nucleotide sequence ID" value="NZ_JBHUCX010000014.1"/>
</dbReference>
<dbReference type="SUPFAM" id="SSF46689">
    <property type="entry name" value="Homeodomain-like"/>
    <property type="match status" value="1"/>
</dbReference>
<evidence type="ECO:0000256" key="3">
    <source>
        <dbReference type="ARBA" id="ARBA00023163"/>
    </source>
</evidence>
<sequence>MESKRKQRADMVRQLMKKDILESAFLLTLEKGIPGVTIVDIAQKAGTSRVNIYNYYKSIDEIMFDVQTDVLTQLHAFSDFEAPKEQNGAQQLAALLYQLIGRFKTHRDQIRFTAVFDHAYRTAYPLPELQEMYREFIRNLYGPIESVLLQGIEDGSLDLADHLKADIRVLTMTLIHSTFGTMQRLATRRNVFQQDSAQADFAILENFLSLLLKSLTA</sequence>
<proteinExistence type="predicted"/>
<reference evidence="7" key="1">
    <citation type="journal article" date="2019" name="Int. J. Syst. Evol. Microbiol.">
        <title>The Global Catalogue of Microorganisms (GCM) 10K type strain sequencing project: providing services to taxonomists for standard genome sequencing and annotation.</title>
        <authorList>
            <consortium name="The Broad Institute Genomics Platform"/>
            <consortium name="The Broad Institute Genome Sequencing Center for Infectious Disease"/>
            <person name="Wu L."/>
            <person name="Ma J."/>
        </authorList>
    </citation>
    <scope>NUCLEOTIDE SEQUENCE [LARGE SCALE GENOMIC DNA]</scope>
    <source>
        <strain evidence="7">CGMCC 1.12286</strain>
    </source>
</reference>
<dbReference type="InterPro" id="IPR036271">
    <property type="entry name" value="Tet_transcr_reg_TetR-rel_C_sf"/>
</dbReference>
<dbReference type="PANTHER" id="PTHR30055">
    <property type="entry name" value="HTH-TYPE TRANSCRIPTIONAL REGULATOR RUTR"/>
    <property type="match status" value="1"/>
</dbReference>
<dbReference type="Gene3D" id="1.10.357.10">
    <property type="entry name" value="Tetracycline Repressor, domain 2"/>
    <property type="match status" value="1"/>
</dbReference>
<evidence type="ECO:0000256" key="4">
    <source>
        <dbReference type="PROSITE-ProRule" id="PRU00335"/>
    </source>
</evidence>
<comment type="caution">
    <text evidence="6">The sequence shown here is derived from an EMBL/GenBank/DDBJ whole genome shotgun (WGS) entry which is preliminary data.</text>
</comment>